<comment type="caution">
    <text evidence="4">The sequence shown here is derived from an EMBL/GenBank/DDBJ whole genome shotgun (WGS) entry which is preliminary data.</text>
</comment>
<feature type="domain" description="PH" evidence="2">
    <location>
        <begin position="20"/>
        <end position="135"/>
    </location>
</feature>
<dbReference type="InterPro" id="IPR001849">
    <property type="entry name" value="PH_domain"/>
</dbReference>
<feature type="domain" description="Clu" evidence="3">
    <location>
        <begin position="207"/>
        <end position="451"/>
    </location>
</feature>
<proteinExistence type="predicted"/>
<dbReference type="InterPro" id="IPR011993">
    <property type="entry name" value="PH-like_dom_sf"/>
</dbReference>
<dbReference type="InterPro" id="IPR025697">
    <property type="entry name" value="CLU_dom"/>
</dbReference>
<dbReference type="Gene3D" id="1.25.40.10">
    <property type="entry name" value="Tetratricopeptide repeat domain"/>
    <property type="match status" value="1"/>
</dbReference>
<dbReference type="Pfam" id="PF00169">
    <property type="entry name" value="PH"/>
    <property type="match status" value="1"/>
</dbReference>
<keyword evidence="5" id="KW-1185">Reference proteome</keyword>
<dbReference type="InterPro" id="IPR033646">
    <property type="entry name" value="CLU-central"/>
</dbReference>
<dbReference type="SUPFAM" id="SSF50729">
    <property type="entry name" value="PH domain-like"/>
    <property type="match status" value="1"/>
</dbReference>
<dbReference type="Pfam" id="PF12807">
    <property type="entry name" value="eIF3_p135"/>
    <property type="match status" value="1"/>
</dbReference>
<dbReference type="SMART" id="SM00233">
    <property type="entry name" value="PH"/>
    <property type="match status" value="1"/>
</dbReference>
<evidence type="ECO:0000256" key="1">
    <source>
        <dbReference type="ARBA" id="ARBA00022490"/>
    </source>
</evidence>
<dbReference type="PROSITE" id="PS51823">
    <property type="entry name" value="CLU"/>
    <property type="match status" value="1"/>
</dbReference>
<evidence type="ECO:0000313" key="4">
    <source>
        <dbReference type="EMBL" id="CAG9321046.1"/>
    </source>
</evidence>
<dbReference type="Proteomes" id="UP001162131">
    <property type="component" value="Unassembled WGS sequence"/>
</dbReference>
<name>A0AAU9J5S1_9CILI</name>
<protein>
    <recommendedName>
        <fullName evidence="6">PH domain-containing protein</fullName>
    </recommendedName>
</protein>
<evidence type="ECO:0000313" key="5">
    <source>
        <dbReference type="Proteomes" id="UP001162131"/>
    </source>
</evidence>
<dbReference type="InterPro" id="IPR011990">
    <property type="entry name" value="TPR-like_helical_dom_sf"/>
</dbReference>
<gene>
    <name evidence="4" type="ORF">BSTOLATCC_MIC27618</name>
</gene>
<evidence type="ECO:0008006" key="6">
    <source>
        <dbReference type="Google" id="ProtNLM"/>
    </source>
</evidence>
<organism evidence="4 5">
    <name type="scientific">Blepharisma stoltei</name>
    <dbReference type="NCBI Taxonomy" id="1481888"/>
    <lineage>
        <taxon>Eukaryota</taxon>
        <taxon>Sar</taxon>
        <taxon>Alveolata</taxon>
        <taxon>Ciliophora</taxon>
        <taxon>Postciliodesmatophora</taxon>
        <taxon>Heterotrichea</taxon>
        <taxon>Heterotrichida</taxon>
        <taxon>Blepharismidae</taxon>
        <taxon>Blepharisma</taxon>
    </lineage>
</organism>
<keyword evidence="1" id="KW-0963">Cytoplasm</keyword>
<dbReference type="PANTHER" id="PTHR12601">
    <property type="entry name" value="EUKARYOTIC TRANSLATION INITIATION FACTOR 3 SUBUNIT EIF-3"/>
    <property type="match status" value="1"/>
</dbReference>
<evidence type="ECO:0000259" key="3">
    <source>
        <dbReference type="PROSITE" id="PS51823"/>
    </source>
</evidence>
<sequence>MDKNEFQSLAHSESCILNTDSSIEGYVLKLSKRKWRWNKRYLVLKHGFISYYNKKPRDLIYFDSSNKEISIPKEYEKIQNCDVSKVNDDFCKKKNKPFVFQICFFKNGKEIIWIFAVSSDLSLRTWLKCLNNAKEYEKKINPGEKLAKSYKESVSSESVSNIFECNIDLDSDSSVQQQNNIVEICQPEDNSDEIIIEISQVQEEIIAEKEEDSLELQKSEENIKLESEIDYQYQTLWIKSIFIEESYREIFIPFIDYFEKLGRKVAKFIVEEITNEKQIKPLEYFSIPIYIVNKIVCFVANSEDTCKILKNEYKACNKVTNYISKLIPKNENFDIRCPITCLVDYKGYRVFLIASPPLYNEECLLYGRSADGTFYSSSYVNDQVNLLLTELGLSGDFDKNSATFQVHQCSGYENYENYLAINRKEIQKDPPGELIYIINLHKLLSNCYDKTQKSRKINKKILKLINDFDKLRLMPIDSHSLENILHEKAIKLNCLGKIAIGTKMPHIRELCIIEILGRTIKNLFRKEIRKNYFMTPEETLDTETYDYAIKWIKSQSSDDYSDLLKEIDIEHYQIFENFMIPSWDIIETNSIPMIFNKGKATRTDRITLLLLNYLNLIFGNNEECTDFWNDTICEYAKHHFDIDSEYLQKKNLNLKMLYGHTLNHCGVKMKLSSYQKLDSNCVIFTVDDFIQFTKKSKIYDFKSLKRKYQAEFDYDPKIENFTFKELSIYIKHFHSIDICIKHFETKSSSIKNFEVNRIRYLGVLLIAYFYASEKEKMMECYERCKELISFNFNKYHPLGFFIDEIMADIYIESQHYENAILLLNSTLQISTISLGSNHAYVGKIYVKLGFLFDKLSSIKESINSFQTAYSIFSLACEDDEAYTRIALLLAKLLFKRESIDDANRIFFQSSDRLSNEKLNTEIISSLYELI</sequence>
<dbReference type="Pfam" id="PF13236">
    <property type="entry name" value="CLU"/>
    <property type="match status" value="1"/>
</dbReference>
<accession>A0AAU9J5S1</accession>
<dbReference type="AlphaFoldDB" id="A0AAU9J5S1"/>
<dbReference type="PROSITE" id="PS50003">
    <property type="entry name" value="PH_DOMAIN"/>
    <property type="match status" value="1"/>
</dbReference>
<reference evidence="4" key="1">
    <citation type="submission" date="2021-09" db="EMBL/GenBank/DDBJ databases">
        <authorList>
            <consortium name="AG Swart"/>
            <person name="Singh M."/>
            <person name="Singh A."/>
            <person name="Seah K."/>
            <person name="Emmerich C."/>
        </authorList>
    </citation>
    <scope>NUCLEOTIDE SEQUENCE</scope>
    <source>
        <strain evidence="4">ATCC30299</strain>
    </source>
</reference>
<dbReference type="SUPFAM" id="SSF48452">
    <property type="entry name" value="TPR-like"/>
    <property type="match status" value="1"/>
</dbReference>
<evidence type="ECO:0000259" key="2">
    <source>
        <dbReference type="PROSITE" id="PS50003"/>
    </source>
</evidence>
<dbReference type="InterPro" id="IPR027523">
    <property type="entry name" value="CLU_prot"/>
</dbReference>
<dbReference type="EMBL" id="CAJZBQ010000027">
    <property type="protein sequence ID" value="CAG9321046.1"/>
    <property type="molecule type" value="Genomic_DNA"/>
</dbReference>
<dbReference type="Gene3D" id="2.30.29.30">
    <property type="entry name" value="Pleckstrin-homology domain (PH domain)/Phosphotyrosine-binding domain (PTB)"/>
    <property type="match status" value="1"/>
</dbReference>